<dbReference type="Pfam" id="PF00990">
    <property type="entry name" value="GGDEF"/>
    <property type="match status" value="1"/>
</dbReference>
<dbReference type="SUPFAM" id="SSF55073">
    <property type="entry name" value="Nucleotide cyclase"/>
    <property type="match status" value="1"/>
</dbReference>
<keyword evidence="5" id="KW-0548">Nucleotidyltransferase</keyword>
<dbReference type="PATRIC" id="fig|762836.4.peg.1176"/>
<accession>A0A1E7X4M6</accession>
<dbReference type="GO" id="GO:1902201">
    <property type="term" value="P:negative regulation of bacterial-type flagellum-dependent cell motility"/>
    <property type="evidence" value="ECO:0007669"/>
    <property type="project" value="TreeGrafter"/>
</dbReference>
<feature type="domain" description="GGDEF" evidence="4">
    <location>
        <begin position="114"/>
        <end position="244"/>
    </location>
</feature>
<keyword evidence="3" id="KW-0175">Coiled coil</keyword>
<dbReference type="AlphaFoldDB" id="A0A1E7X4M6"/>
<dbReference type="GO" id="GO:0052621">
    <property type="term" value="F:diguanylate cyclase activity"/>
    <property type="evidence" value="ECO:0007669"/>
    <property type="project" value="UniProtKB-EC"/>
</dbReference>
<dbReference type="GO" id="GO:0043709">
    <property type="term" value="P:cell adhesion involved in single-species biofilm formation"/>
    <property type="evidence" value="ECO:0007669"/>
    <property type="project" value="TreeGrafter"/>
</dbReference>
<dbReference type="EMBL" id="LROM01000059">
    <property type="protein sequence ID" value="OFA07582.1"/>
    <property type="molecule type" value="Genomic_DNA"/>
</dbReference>
<dbReference type="PANTHER" id="PTHR45138:SF9">
    <property type="entry name" value="DIGUANYLATE CYCLASE DGCM-RELATED"/>
    <property type="match status" value="1"/>
</dbReference>
<dbReference type="EC" id="2.7.7.65" evidence="1"/>
<feature type="coiled-coil region" evidence="3">
    <location>
        <begin position="50"/>
        <end position="84"/>
    </location>
</feature>
<evidence type="ECO:0000256" key="2">
    <source>
        <dbReference type="ARBA" id="ARBA00034247"/>
    </source>
</evidence>
<dbReference type="InterPro" id="IPR050469">
    <property type="entry name" value="Diguanylate_Cyclase"/>
</dbReference>
<name>A0A1E7X4M6_9BURK</name>
<dbReference type="CDD" id="cd01949">
    <property type="entry name" value="GGDEF"/>
    <property type="match status" value="1"/>
</dbReference>
<organism evidence="5 6">
    <name type="scientific">Duganella phyllosphaerae</name>
    <dbReference type="NCBI Taxonomy" id="762836"/>
    <lineage>
        <taxon>Bacteria</taxon>
        <taxon>Pseudomonadati</taxon>
        <taxon>Pseudomonadota</taxon>
        <taxon>Betaproteobacteria</taxon>
        <taxon>Burkholderiales</taxon>
        <taxon>Oxalobacteraceae</taxon>
        <taxon>Telluria group</taxon>
        <taxon>Duganella</taxon>
    </lineage>
</organism>
<dbReference type="OrthoDB" id="9813903at2"/>
<dbReference type="InterPro" id="IPR043128">
    <property type="entry name" value="Rev_trsase/Diguanyl_cyclase"/>
</dbReference>
<dbReference type="NCBIfam" id="TIGR00254">
    <property type="entry name" value="GGDEF"/>
    <property type="match status" value="1"/>
</dbReference>
<protein>
    <recommendedName>
        <fullName evidence="1">diguanylate cyclase</fullName>
        <ecNumber evidence="1">2.7.7.65</ecNumber>
    </recommendedName>
</protein>
<evidence type="ECO:0000256" key="3">
    <source>
        <dbReference type="SAM" id="Coils"/>
    </source>
</evidence>
<dbReference type="PROSITE" id="PS50887">
    <property type="entry name" value="GGDEF"/>
    <property type="match status" value="1"/>
</dbReference>
<dbReference type="Proteomes" id="UP000175989">
    <property type="component" value="Unassembled WGS sequence"/>
</dbReference>
<proteinExistence type="predicted"/>
<dbReference type="GO" id="GO:0005886">
    <property type="term" value="C:plasma membrane"/>
    <property type="evidence" value="ECO:0007669"/>
    <property type="project" value="TreeGrafter"/>
</dbReference>
<gene>
    <name evidence="5" type="primary">yedQ</name>
    <name evidence="5" type="ORF">DUPY_11260</name>
</gene>
<dbReference type="InterPro" id="IPR000160">
    <property type="entry name" value="GGDEF_dom"/>
</dbReference>
<reference evidence="6" key="1">
    <citation type="journal article" date="2016" name="Front. Microbiol.">
        <title>Molecular Keys to the Janthinobacterium and Duganella spp. Interaction with the Plant Pathogen Fusarium graminearum.</title>
        <authorList>
            <person name="Haack F.S."/>
            <person name="Poehlein A."/>
            <person name="Kroger C."/>
            <person name="Voigt C.A."/>
            <person name="Piepenbring M."/>
            <person name="Bode H.B."/>
            <person name="Daniel R."/>
            <person name="Schafer W."/>
            <person name="Streit W.R."/>
        </authorList>
    </citation>
    <scope>NUCLEOTIDE SEQUENCE [LARGE SCALE GENOMIC DNA]</scope>
    <source>
        <strain evidence="6">T54</strain>
    </source>
</reference>
<dbReference type="SMART" id="SM00267">
    <property type="entry name" value="GGDEF"/>
    <property type="match status" value="1"/>
</dbReference>
<keyword evidence="6" id="KW-1185">Reference proteome</keyword>
<comment type="catalytic activity">
    <reaction evidence="2">
        <text>2 GTP = 3',3'-c-di-GMP + 2 diphosphate</text>
        <dbReference type="Rhea" id="RHEA:24898"/>
        <dbReference type="ChEBI" id="CHEBI:33019"/>
        <dbReference type="ChEBI" id="CHEBI:37565"/>
        <dbReference type="ChEBI" id="CHEBI:58805"/>
        <dbReference type="EC" id="2.7.7.65"/>
    </reaction>
</comment>
<dbReference type="PANTHER" id="PTHR45138">
    <property type="entry name" value="REGULATORY COMPONENTS OF SENSORY TRANSDUCTION SYSTEM"/>
    <property type="match status" value="1"/>
</dbReference>
<evidence type="ECO:0000259" key="4">
    <source>
        <dbReference type="PROSITE" id="PS50887"/>
    </source>
</evidence>
<comment type="caution">
    <text evidence="5">The sequence shown here is derived from an EMBL/GenBank/DDBJ whole genome shotgun (WGS) entry which is preliminary data.</text>
</comment>
<dbReference type="InterPro" id="IPR029787">
    <property type="entry name" value="Nucleotide_cyclase"/>
</dbReference>
<sequence length="244" mass="26866">MSAPVPLFGTAADLEPDLFAAEQQALDQARRAAAHDDNHQGALRDLVAHYERLLRESRRLVQRSDRAERQMNQLNARLQEMATQLEYRASHDPLTGALNRGAVIEHARSCLLLHDIVLVVLDIDFFKQVNDTYGHPAGDAVIQAVVVCLTEMVEGQAFIGRVGGEEFSVVWPGLTPVQGLALGERLRQAIADTEWPAPITAPVTASVGVSWSARGSTFEQAYIRADQALYRAKRSGRNCVRMAD</sequence>
<dbReference type="RefSeq" id="WP_070246863.1">
    <property type="nucleotide sequence ID" value="NZ_LROM01000059.1"/>
</dbReference>
<dbReference type="Gene3D" id="3.30.70.270">
    <property type="match status" value="1"/>
</dbReference>
<evidence type="ECO:0000313" key="5">
    <source>
        <dbReference type="EMBL" id="OFA07582.1"/>
    </source>
</evidence>
<evidence type="ECO:0000256" key="1">
    <source>
        <dbReference type="ARBA" id="ARBA00012528"/>
    </source>
</evidence>
<evidence type="ECO:0000313" key="6">
    <source>
        <dbReference type="Proteomes" id="UP000175989"/>
    </source>
</evidence>
<keyword evidence="5" id="KW-0808">Transferase</keyword>